<dbReference type="Proteomes" id="UP000094652">
    <property type="component" value="Chromosome"/>
</dbReference>
<dbReference type="AlphaFoldDB" id="A0A1D7XM15"/>
<dbReference type="SMART" id="SM00471">
    <property type="entry name" value="HDc"/>
    <property type="match status" value="1"/>
</dbReference>
<dbReference type="PROSITE" id="PS51832">
    <property type="entry name" value="HD_GYP"/>
    <property type="match status" value="1"/>
</dbReference>
<organism evidence="3 4">
    <name type="scientific">Clostridium taeniosporum</name>
    <dbReference type="NCBI Taxonomy" id="394958"/>
    <lineage>
        <taxon>Bacteria</taxon>
        <taxon>Bacillati</taxon>
        <taxon>Bacillota</taxon>
        <taxon>Clostridia</taxon>
        <taxon>Eubacteriales</taxon>
        <taxon>Clostridiaceae</taxon>
        <taxon>Clostridium</taxon>
    </lineage>
</organism>
<dbReference type="OrthoDB" id="9804747at2"/>
<proteinExistence type="predicted"/>
<dbReference type="InterPro" id="IPR003607">
    <property type="entry name" value="HD/PDEase_dom"/>
</dbReference>
<evidence type="ECO:0000313" key="4">
    <source>
        <dbReference type="Proteomes" id="UP000094652"/>
    </source>
</evidence>
<evidence type="ECO:0000259" key="2">
    <source>
        <dbReference type="PROSITE" id="PS51832"/>
    </source>
</evidence>
<dbReference type="PANTHER" id="PTHR43155">
    <property type="entry name" value="CYCLIC DI-GMP PHOSPHODIESTERASE PA4108-RELATED"/>
    <property type="match status" value="1"/>
</dbReference>
<accession>A0A1D7XM15</accession>
<dbReference type="Gene3D" id="1.10.3210.10">
    <property type="entry name" value="Hypothetical protein af1432"/>
    <property type="match status" value="1"/>
</dbReference>
<dbReference type="PANTHER" id="PTHR43155:SF2">
    <property type="entry name" value="CYCLIC DI-GMP PHOSPHODIESTERASE PA4108"/>
    <property type="match status" value="1"/>
</dbReference>
<gene>
    <name evidence="3" type="ORF">BGI42_11740</name>
</gene>
<protein>
    <submittedName>
        <fullName evidence="3">HD domain-containing protein</fullName>
    </submittedName>
</protein>
<keyword evidence="1" id="KW-0175">Coiled coil</keyword>
<reference evidence="4" key="1">
    <citation type="submission" date="2016-09" db="EMBL/GenBank/DDBJ databases">
        <title>Genomics of Clostridium taeniosporum, an organism which forms endospores with ribbon-like appendages.</title>
        <authorList>
            <person name="Walker J.R."/>
        </authorList>
    </citation>
    <scope>NUCLEOTIDE SEQUENCE [LARGE SCALE GENOMIC DNA]</scope>
    <source>
        <strain evidence="4">1/k</strain>
    </source>
</reference>
<sequence>MLLKTSELKIGMVIGQDIQDNKNILLSKNVIVTEKILKKLQTLYNIYEVWVYGEDTLEKAESSKKDSEKQLKKVEFRLNKICEDLHYVLDNTAELQKDSLKELRELISELKNVIKEPDVLINNLLFYGSENDSIYRHSLNVAYISSLLGNWIGFENNKIKLLIYSALLHDIGKCKIDDSIINKSTRLNSNDLKKIREHPVLGYNIIKKINFLDKSVCQSVLLHHEREDGSGYPLGINGDKIPDFAKIIAIADVFEAINSNRCYRNKKHPFEAIKIIKDESFGKLNYKYCNIFLKHILNYYIGRKVKLNNNKTGKIVQMNINELDKPLIFLENKFLDLREDKGLIVEEFIL</sequence>
<evidence type="ECO:0000256" key="1">
    <source>
        <dbReference type="SAM" id="Coils"/>
    </source>
</evidence>
<evidence type="ECO:0000313" key="3">
    <source>
        <dbReference type="EMBL" id="AOR24364.2"/>
    </source>
</evidence>
<feature type="domain" description="HD-GYP" evidence="2">
    <location>
        <begin position="112"/>
        <end position="308"/>
    </location>
</feature>
<dbReference type="STRING" id="394958.BGI42_11740"/>
<dbReference type="NCBIfam" id="TIGR00277">
    <property type="entry name" value="HDIG"/>
    <property type="match status" value="1"/>
</dbReference>
<keyword evidence="4" id="KW-1185">Reference proteome</keyword>
<name>A0A1D7XM15_9CLOT</name>
<dbReference type="InterPro" id="IPR006675">
    <property type="entry name" value="HDIG_dom"/>
</dbReference>
<feature type="coiled-coil region" evidence="1">
    <location>
        <begin position="57"/>
        <end position="116"/>
    </location>
</feature>
<dbReference type="CDD" id="cd00077">
    <property type="entry name" value="HDc"/>
    <property type="match status" value="1"/>
</dbReference>
<dbReference type="EMBL" id="CP017253">
    <property type="protein sequence ID" value="AOR24364.2"/>
    <property type="molecule type" value="Genomic_DNA"/>
</dbReference>
<dbReference type="SUPFAM" id="SSF109604">
    <property type="entry name" value="HD-domain/PDEase-like"/>
    <property type="match status" value="1"/>
</dbReference>
<dbReference type="KEGG" id="ctae:BGI42_11740"/>
<dbReference type="Pfam" id="PF13487">
    <property type="entry name" value="HD_5"/>
    <property type="match status" value="1"/>
</dbReference>
<dbReference type="InterPro" id="IPR037522">
    <property type="entry name" value="HD_GYP_dom"/>
</dbReference>